<name>A0A1Y2AE07_9FUNG</name>
<dbReference type="Proteomes" id="UP000193920">
    <property type="component" value="Unassembled WGS sequence"/>
</dbReference>
<accession>A0A1Y2AE07</accession>
<reference evidence="1 2" key="1">
    <citation type="submission" date="2016-08" db="EMBL/GenBank/DDBJ databases">
        <title>A Parts List for Fungal Cellulosomes Revealed by Comparative Genomics.</title>
        <authorList>
            <consortium name="DOE Joint Genome Institute"/>
            <person name="Haitjema C.H."/>
            <person name="Gilmore S.P."/>
            <person name="Henske J.K."/>
            <person name="Solomon K.V."/>
            <person name="De Groot R."/>
            <person name="Kuo A."/>
            <person name="Mondo S.J."/>
            <person name="Salamov A.A."/>
            <person name="Labutti K."/>
            <person name="Zhao Z."/>
            <person name="Chiniquy J."/>
            <person name="Barry K."/>
            <person name="Brewer H.M."/>
            <person name="Purvine S.O."/>
            <person name="Wright A.T."/>
            <person name="Boxma B."/>
            <person name="Van Alen T."/>
            <person name="Hackstein J.H."/>
            <person name="Baker S.E."/>
            <person name="Grigoriev I.V."/>
            <person name="O'Malley M.A."/>
        </authorList>
    </citation>
    <scope>NUCLEOTIDE SEQUENCE [LARGE SCALE GENOMIC DNA]</scope>
    <source>
        <strain evidence="1 2">G1</strain>
    </source>
</reference>
<dbReference type="InterPro" id="IPR014867">
    <property type="entry name" value="Spore_coat_CotH_CotH2/3/7"/>
</dbReference>
<dbReference type="PANTHER" id="PTHR40050:SF1">
    <property type="entry name" value="INNER SPORE COAT PROTEIN H"/>
    <property type="match status" value="1"/>
</dbReference>
<gene>
    <name evidence="1" type="ORF">LY90DRAFT_150503</name>
</gene>
<evidence type="ECO:0000313" key="2">
    <source>
        <dbReference type="Proteomes" id="UP000193920"/>
    </source>
</evidence>
<dbReference type="AlphaFoldDB" id="A0A1Y2AE07"/>
<dbReference type="EMBL" id="MCOG01000282">
    <property type="protein sequence ID" value="ORY20704.1"/>
    <property type="molecule type" value="Genomic_DNA"/>
</dbReference>
<protein>
    <recommendedName>
        <fullName evidence="3">Coth-domain-containing protein</fullName>
    </recommendedName>
</protein>
<dbReference type="Pfam" id="PF08757">
    <property type="entry name" value="CotH"/>
    <property type="match status" value="1"/>
</dbReference>
<sequence length="294" mass="35289">MKIMNIFFNNKYYNTENDTNNNDKTISNININQNERDEFKTKNVCHYKFFFFFKKIKKIKNNNSSQEISFNKITFSLGGQSSRTYSKPGFNLKIRGGKELFGRRQFKLRSDSSEPSYMRTKLMCDIHNKLGLPSISANYIKLYINDEFMGLYILTDAYKESWIEYVYGEKDTTNLYKCEYCDLLYDTKNGFENENKEASDNQELYEFLKAMTKAKSSVDVESIFDLDQFYKEIAIEYLSSSWDHIKDRHNYYVYKNPQNNKWIYLIHDFDLDLCAYYYQLSECINYDFKKLFTY</sequence>
<organism evidence="1 2">
    <name type="scientific">Neocallimastix californiae</name>
    <dbReference type="NCBI Taxonomy" id="1754190"/>
    <lineage>
        <taxon>Eukaryota</taxon>
        <taxon>Fungi</taxon>
        <taxon>Fungi incertae sedis</taxon>
        <taxon>Chytridiomycota</taxon>
        <taxon>Chytridiomycota incertae sedis</taxon>
        <taxon>Neocallimastigomycetes</taxon>
        <taxon>Neocallimastigales</taxon>
        <taxon>Neocallimastigaceae</taxon>
        <taxon>Neocallimastix</taxon>
    </lineage>
</organism>
<proteinExistence type="predicted"/>
<dbReference type="PANTHER" id="PTHR40050">
    <property type="entry name" value="INNER SPORE COAT PROTEIN H"/>
    <property type="match status" value="1"/>
</dbReference>
<keyword evidence="2" id="KW-1185">Reference proteome</keyword>
<evidence type="ECO:0000313" key="1">
    <source>
        <dbReference type="EMBL" id="ORY20704.1"/>
    </source>
</evidence>
<dbReference type="OrthoDB" id="10267127at2759"/>
<evidence type="ECO:0008006" key="3">
    <source>
        <dbReference type="Google" id="ProtNLM"/>
    </source>
</evidence>
<comment type="caution">
    <text evidence="1">The sequence shown here is derived from an EMBL/GenBank/DDBJ whole genome shotgun (WGS) entry which is preliminary data.</text>
</comment>